<evidence type="ECO:0000259" key="5">
    <source>
        <dbReference type="PROSITE" id="PS50931"/>
    </source>
</evidence>
<dbReference type="PANTHER" id="PTHR30419:SF30">
    <property type="entry name" value="LYSR FAMILY TRANSCRIPTIONAL REGULATOR"/>
    <property type="match status" value="1"/>
</dbReference>
<dbReference type="Pfam" id="PF00126">
    <property type="entry name" value="HTH_1"/>
    <property type="match status" value="1"/>
</dbReference>
<evidence type="ECO:0000256" key="2">
    <source>
        <dbReference type="ARBA" id="ARBA00023015"/>
    </source>
</evidence>
<dbReference type="SUPFAM" id="SSF46785">
    <property type="entry name" value="Winged helix' DNA-binding domain"/>
    <property type="match status" value="1"/>
</dbReference>
<keyword evidence="2" id="KW-0805">Transcription regulation</keyword>
<evidence type="ECO:0000256" key="4">
    <source>
        <dbReference type="ARBA" id="ARBA00023163"/>
    </source>
</evidence>
<dbReference type="Pfam" id="PF03466">
    <property type="entry name" value="LysR_substrate"/>
    <property type="match status" value="1"/>
</dbReference>
<dbReference type="FunFam" id="1.10.10.10:FF:000001">
    <property type="entry name" value="LysR family transcriptional regulator"/>
    <property type="match status" value="1"/>
</dbReference>
<comment type="similarity">
    <text evidence="1">Belongs to the LysR transcriptional regulatory family.</text>
</comment>
<evidence type="ECO:0000256" key="3">
    <source>
        <dbReference type="ARBA" id="ARBA00023125"/>
    </source>
</evidence>
<reference evidence="6 7" key="1">
    <citation type="submission" date="2019-10" db="EMBL/GenBank/DDBJ databases">
        <title>Paraburkholderia sp. isolated from nodules of Mimosa pudica from Brazilian Atlantic Forest soils.</title>
        <authorList>
            <person name="Paulitsch F."/>
            <person name="Hungria M."/>
            <person name="Dall'Agnol R."/>
        </authorList>
    </citation>
    <scope>NUCLEOTIDE SEQUENCE [LARGE SCALE GENOMIC DNA]</scope>
    <source>
        <strain evidence="6 7">CNPSo 3157</strain>
    </source>
</reference>
<dbReference type="GO" id="GO:0005829">
    <property type="term" value="C:cytosol"/>
    <property type="evidence" value="ECO:0007669"/>
    <property type="project" value="TreeGrafter"/>
</dbReference>
<dbReference type="PANTHER" id="PTHR30419">
    <property type="entry name" value="HTH-TYPE TRANSCRIPTIONAL REGULATOR YBHD"/>
    <property type="match status" value="1"/>
</dbReference>
<protein>
    <submittedName>
        <fullName evidence="6">LysR family transcriptional regulator</fullName>
    </submittedName>
</protein>
<sequence length="316" mass="35612">MELIVNLRQFEHLVALADEGAFARAAEKVHLTQSALTRSIQSLEDELGMRLCDRHPRGIVLTPGGKLVVERARRALFEIRALDRDVKLFNNHELGEVMIGAGPIPAAALLSDTIAVLARSNPRLSVHVSVDDWVALLERLHAETIDFMITVESAVSPSPELAIRPLPSCRCGWFARPEHPIFSRSRRRISMLRELRVASVPAPKHTLENLRKLMQRKPFEQPMFAVECNSFHMLKELATDSDMVIYGPFSAVWRELDSGALRTIDFEDSKELTTRFAIVSLAHRTLSPSAEKAIEIIVECNGRLEERATKNRKKSR</sequence>
<dbReference type="PROSITE" id="PS50931">
    <property type="entry name" value="HTH_LYSR"/>
    <property type="match status" value="1"/>
</dbReference>
<dbReference type="GO" id="GO:0003677">
    <property type="term" value="F:DNA binding"/>
    <property type="evidence" value="ECO:0007669"/>
    <property type="project" value="UniProtKB-KW"/>
</dbReference>
<dbReference type="AlphaFoldDB" id="A0A7X1TIT9"/>
<keyword evidence="3" id="KW-0238">DNA-binding</keyword>
<dbReference type="GO" id="GO:0003700">
    <property type="term" value="F:DNA-binding transcription factor activity"/>
    <property type="evidence" value="ECO:0007669"/>
    <property type="project" value="InterPro"/>
</dbReference>
<proteinExistence type="inferred from homology"/>
<name>A0A7X1TIT9_9BURK</name>
<feature type="domain" description="HTH lysR-type" evidence="5">
    <location>
        <begin position="5"/>
        <end position="62"/>
    </location>
</feature>
<dbReference type="Proteomes" id="UP000484381">
    <property type="component" value="Unassembled WGS sequence"/>
</dbReference>
<dbReference type="InterPro" id="IPR005119">
    <property type="entry name" value="LysR_subst-bd"/>
</dbReference>
<dbReference type="Gene3D" id="3.40.190.10">
    <property type="entry name" value="Periplasmic binding protein-like II"/>
    <property type="match status" value="2"/>
</dbReference>
<dbReference type="InterPro" id="IPR000847">
    <property type="entry name" value="LysR_HTH_N"/>
</dbReference>
<dbReference type="InterPro" id="IPR036390">
    <property type="entry name" value="WH_DNA-bd_sf"/>
</dbReference>
<dbReference type="Gene3D" id="1.10.10.10">
    <property type="entry name" value="Winged helix-like DNA-binding domain superfamily/Winged helix DNA-binding domain"/>
    <property type="match status" value="1"/>
</dbReference>
<evidence type="ECO:0000313" key="6">
    <source>
        <dbReference type="EMBL" id="MPW20820.1"/>
    </source>
</evidence>
<accession>A0A7X1TIT9</accession>
<comment type="caution">
    <text evidence="6">The sequence shown here is derived from an EMBL/GenBank/DDBJ whole genome shotgun (WGS) entry which is preliminary data.</text>
</comment>
<gene>
    <name evidence="6" type="ORF">GCT13_29115</name>
</gene>
<dbReference type="SUPFAM" id="SSF53850">
    <property type="entry name" value="Periplasmic binding protein-like II"/>
    <property type="match status" value="1"/>
</dbReference>
<dbReference type="InterPro" id="IPR036388">
    <property type="entry name" value="WH-like_DNA-bd_sf"/>
</dbReference>
<dbReference type="EMBL" id="WHNP01000033">
    <property type="protein sequence ID" value="MPW20820.1"/>
    <property type="molecule type" value="Genomic_DNA"/>
</dbReference>
<organism evidence="6 7">
    <name type="scientific">Paraburkholderia franconis</name>
    <dbReference type="NCBI Taxonomy" id="2654983"/>
    <lineage>
        <taxon>Bacteria</taxon>
        <taxon>Pseudomonadati</taxon>
        <taxon>Pseudomonadota</taxon>
        <taxon>Betaproteobacteria</taxon>
        <taxon>Burkholderiales</taxon>
        <taxon>Burkholderiaceae</taxon>
        <taxon>Paraburkholderia</taxon>
    </lineage>
</organism>
<keyword evidence="7" id="KW-1185">Reference proteome</keyword>
<evidence type="ECO:0000313" key="7">
    <source>
        <dbReference type="Proteomes" id="UP000484381"/>
    </source>
</evidence>
<dbReference type="InterPro" id="IPR050950">
    <property type="entry name" value="HTH-type_LysR_regulators"/>
</dbReference>
<keyword evidence="4" id="KW-0804">Transcription</keyword>
<evidence type="ECO:0000256" key="1">
    <source>
        <dbReference type="ARBA" id="ARBA00009437"/>
    </source>
</evidence>
<dbReference type="PRINTS" id="PR00039">
    <property type="entry name" value="HTHLYSR"/>
</dbReference>